<dbReference type="CDD" id="cd00267">
    <property type="entry name" value="ABC_ATPase"/>
    <property type="match status" value="1"/>
</dbReference>
<name>A0A443Z287_9SPHI</name>
<dbReference type="RefSeq" id="WP_113646134.1">
    <property type="nucleotide sequence ID" value="NZ_QMHN01000001.1"/>
</dbReference>
<organism evidence="1 2">
    <name type="scientific">Pedobacter chitinilyticus</name>
    <dbReference type="NCBI Taxonomy" id="2233776"/>
    <lineage>
        <taxon>Bacteria</taxon>
        <taxon>Pseudomonadati</taxon>
        <taxon>Bacteroidota</taxon>
        <taxon>Sphingobacteriia</taxon>
        <taxon>Sphingobacteriales</taxon>
        <taxon>Sphingobacteriaceae</taxon>
        <taxon>Pedobacter</taxon>
    </lineage>
</organism>
<dbReference type="InterPro" id="IPR046905">
    <property type="entry name" value="ABC-3C_MC1"/>
</dbReference>
<keyword evidence="2" id="KW-1185">Reference proteome</keyword>
<evidence type="ECO:0000313" key="2">
    <source>
        <dbReference type="Proteomes" id="UP000284120"/>
    </source>
</evidence>
<sequence length="1016" mass="115926">MDNIRIIDTAKKILPDLKEINKGIYRGTLNIEDKVAGVCFIDLLNDKKEDFGDYQEQLLSSEFYSNPGALQWNYYLFLLNDQFSEEEVNDIENDDKYARKYVLDEKEFTDFFHIDLAEKTVQPDIVSEWKKLLQEVDLQEVYTDETYVSVMDRFSQNQTRKEAIASVKKAVGDVGTVKFIDRLLLKENYRLFPKSVRDFSFGKVNLFKGINGVGKTSVFEGIELMLCGRSARNVHQVNPNGCLEAIYNGSSKMEQYQGTNQALFQARDLKWYSTTYNRGNTLFNSFNRFNYFNADAAHSFSSSKTEGEVMDALKSIILGPEFNHIQERCNKMFERIRPEYRKLKDAFDAAKNEIVLDNKVVGAYLEPQNLKYIREKVAQDMQNVGFHKKGLDVDTELTAIEDLNNQLGVLLQNFADDNFFYDTLSAIQLARDKFDGKKAAFDGLIDQVKALAQKSATIQGLQKDLEKKIQLLERGMEYLAEGRYMELEGVTVKQREQQLIKNKTDFVAASISQIDTSSYRSSQNIDAFVLAEKSRDEQIQNDIKTVKQEIQRELDKMGKVEGLIKELKTKGKLYLEVAPEATSCPLCETSFERSKLENSINLLISSEIDGSERFDEKNKKVSAWTEESTHIQKKLTDIAKIKDAYQSYFGLDAPIMSFDETLLKVSEIIGKSTDVANELERLNDTIAFGNLSGKSEVELAELKVRISQAFNDELKLDVLNVTGITNKLSALRKEFSANSSELERNTDERYKKGLDVKLLLGLPPEEQADAKLAARKLEEEDKQLALFAGYAAKLTSLLAIGDTSKFSEIKNNSDVLKQAIQSFRNTLSGEIVVKQARERLDKNNKMIALNSEKLERFRKAFERLTELTSDGAAKKIEEFFVGNLGEIIDIFKSIHVPKEFSDLKFESDRLVLIDQQGKRRFVTEISTGQRSALALSIFLSLNNKLTNGPDIIMFDDPVAFIDDLNALSFLDYLRLNALKSGKQIFFATANTRLAHLFEKKFAFLEDDFRQWQLERN</sequence>
<dbReference type="PANTHER" id="PTHR32114">
    <property type="entry name" value="ABC TRANSPORTER ABCH.3"/>
    <property type="match status" value="1"/>
</dbReference>
<reference evidence="1 2" key="1">
    <citation type="submission" date="2018-06" db="EMBL/GenBank/DDBJ databases">
        <title>Pedobacter endophyticus sp. nov., an endophytic bacterium isolated from a leaf of Triticum aestivum.</title>
        <authorList>
            <person name="Zhang L."/>
        </authorList>
    </citation>
    <scope>NUCLEOTIDE SEQUENCE [LARGE SCALE GENOMIC DNA]</scope>
    <source>
        <strain evidence="1 2">CM134L-2</strain>
    </source>
</reference>
<proteinExistence type="predicted"/>
<dbReference type="Gene3D" id="3.40.50.300">
    <property type="entry name" value="P-loop containing nucleotide triphosphate hydrolases"/>
    <property type="match status" value="2"/>
</dbReference>
<evidence type="ECO:0000313" key="1">
    <source>
        <dbReference type="EMBL" id="RWU10647.1"/>
    </source>
</evidence>
<dbReference type="PANTHER" id="PTHR32114:SF2">
    <property type="entry name" value="ABC TRANSPORTER ABCH.3"/>
    <property type="match status" value="1"/>
</dbReference>
<dbReference type="OrthoDB" id="7029750at2"/>
<protein>
    <recommendedName>
        <fullName evidence="3">Rad50/SbcC-type AAA domain-containing protein</fullName>
    </recommendedName>
</protein>
<evidence type="ECO:0008006" key="3">
    <source>
        <dbReference type="Google" id="ProtNLM"/>
    </source>
</evidence>
<comment type="caution">
    <text evidence="1">The sequence shown here is derived from an EMBL/GenBank/DDBJ whole genome shotgun (WGS) entry which is preliminary data.</text>
</comment>
<gene>
    <name evidence="1" type="ORF">DPV69_04725</name>
</gene>
<dbReference type="InterPro" id="IPR027417">
    <property type="entry name" value="P-loop_NTPase"/>
</dbReference>
<accession>A0A443Z287</accession>
<dbReference type="Proteomes" id="UP000284120">
    <property type="component" value="Unassembled WGS sequence"/>
</dbReference>
<dbReference type="AlphaFoldDB" id="A0A443Z287"/>
<dbReference type="Pfam" id="PF20289">
    <property type="entry name" value="MComp1"/>
    <property type="match status" value="1"/>
</dbReference>
<dbReference type="EMBL" id="SAYW01000001">
    <property type="protein sequence ID" value="RWU10647.1"/>
    <property type="molecule type" value="Genomic_DNA"/>
</dbReference>
<dbReference type="SUPFAM" id="SSF52540">
    <property type="entry name" value="P-loop containing nucleoside triphosphate hydrolases"/>
    <property type="match status" value="1"/>
</dbReference>